<protein>
    <recommendedName>
        <fullName evidence="3">CPXCG motif-containing cysteine-rich protein</fullName>
    </recommendedName>
</protein>
<dbReference type="OrthoDB" id="6334115at2"/>
<evidence type="ECO:0000313" key="1">
    <source>
        <dbReference type="EMBL" id="RPJ65233.1"/>
    </source>
</evidence>
<gene>
    <name evidence="1" type="ORF">DRW07_15095</name>
</gene>
<name>A0A3N5XXP5_9ALTE</name>
<dbReference type="Proteomes" id="UP000275281">
    <property type="component" value="Unassembled WGS sequence"/>
</dbReference>
<evidence type="ECO:0000313" key="2">
    <source>
        <dbReference type="Proteomes" id="UP000275281"/>
    </source>
</evidence>
<keyword evidence="2" id="KW-1185">Reference proteome</keyword>
<comment type="caution">
    <text evidence="1">The sequence shown here is derived from an EMBL/GenBank/DDBJ whole genome shotgun (WGS) entry which is preliminary data.</text>
</comment>
<organism evidence="1 2">
    <name type="scientific">Alteromonas sediminis</name>
    <dbReference type="NCBI Taxonomy" id="2259342"/>
    <lineage>
        <taxon>Bacteria</taxon>
        <taxon>Pseudomonadati</taxon>
        <taxon>Pseudomonadota</taxon>
        <taxon>Gammaproteobacteria</taxon>
        <taxon>Alteromonadales</taxon>
        <taxon>Alteromonadaceae</taxon>
        <taxon>Alteromonas/Salinimonas group</taxon>
        <taxon>Alteromonas</taxon>
    </lineage>
</organism>
<evidence type="ECO:0008006" key="3">
    <source>
        <dbReference type="Google" id="ProtNLM"/>
    </source>
</evidence>
<dbReference type="RefSeq" id="WP_124028780.1">
    <property type="nucleotide sequence ID" value="NZ_JBHRSN010000014.1"/>
</dbReference>
<accession>A0A3N5XXP5</accession>
<sequence length="80" mass="8630">MSSALTDYMEKYMLAGVKQEFLCPHCGGLNTYITGENCALKEELVCCVHCRETINVIPAAGVDNSVNLIVSDCDANAATR</sequence>
<reference evidence="1 2" key="1">
    <citation type="submission" date="2018-11" db="EMBL/GenBank/DDBJ databases">
        <authorList>
            <person name="Ye M.-Q."/>
            <person name="Du Z.-J."/>
        </authorList>
    </citation>
    <scope>NUCLEOTIDE SEQUENCE [LARGE SCALE GENOMIC DNA]</scope>
    <source>
        <strain evidence="1 2">U0105</strain>
    </source>
</reference>
<proteinExistence type="predicted"/>
<dbReference type="AlphaFoldDB" id="A0A3N5XXP5"/>
<dbReference type="EMBL" id="RPOK01000005">
    <property type="protein sequence ID" value="RPJ65233.1"/>
    <property type="molecule type" value="Genomic_DNA"/>
</dbReference>